<keyword evidence="2" id="KW-1185">Reference proteome</keyword>
<dbReference type="AlphaFoldDB" id="A0A1G1SXE7"/>
<accession>A0A1G1SXE7</accession>
<name>A0A1G1SXE7_9BACT</name>
<sequence>MLPAAIVAGAALLLTSCDSTPRERQEVAREGVRELDTLARTAAQKVARLGKATARYDAANRARRDQPLDPRQEIAMETKLMGPYAGQLDNLTPTDLPNAYAQLIRVAREQRDTWTDRDWDYARAVYRRLNDQVKQIRMDLPAREEVRIRARQAEFVALQAGRTAEGIKDATRQQAK</sequence>
<gene>
    <name evidence="1" type="ORF">BEN47_17575</name>
</gene>
<organism evidence="1 2">
    <name type="scientific">Hymenobacter lapidarius</name>
    <dbReference type="NCBI Taxonomy" id="1908237"/>
    <lineage>
        <taxon>Bacteria</taxon>
        <taxon>Pseudomonadati</taxon>
        <taxon>Bacteroidota</taxon>
        <taxon>Cytophagia</taxon>
        <taxon>Cytophagales</taxon>
        <taxon>Hymenobacteraceae</taxon>
        <taxon>Hymenobacter</taxon>
    </lineage>
</organism>
<dbReference type="STRING" id="1908237.BEN47_17575"/>
<proteinExistence type="predicted"/>
<reference evidence="1 2" key="1">
    <citation type="submission" date="2016-08" db="EMBL/GenBank/DDBJ databases">
        <title>Hymenobacter coccineus sp. nov., Hymenobacter lapidarius sp. nov. and Hymenobacter glacialis sp. nov., isolated from Antarctic soil.</title>
        <authorList>
            <person name="Sedlacek I."/>
            <person name="Kralova S."/>
            <person name="Kyrova K."/>
            <person name="Maslanova I."/>
            <person name="Stankova E."/>
            <person name="Vrbovska V."/>
            <person name="Nemec M."/>
            <person name="Bartak M."/>
            <person name="Svec P."/>
            <person name="Busse H.-J."/>
            <person name="Pantucek R."/>
        </authorList>
    </citation>
    <scope>NUCLEOTIDE SEQUENCE [LARGE SCALE GENOMIC DNA]</scope>
    <source>
        <strain evidence="1 2">CCM 8643</strain>
    </source>
</reference>
<dbReference type="EMBL" id="MDZB01000132">
    <property type="protein sequence ID" value="OGX83282.1"/>
    <property type="molecule type" value="Genomic_DNA"/>
</dbReference>
<comment type="caution">
    <text evidence="1">The sequence shown here is derived from an EMBL/GenBank/DDBJ whole genome shotgun (WGS) entry which is preliminary data.</text>
</comment>
<dbReference type="Proteomes" id="UP000176294">
    <property type="component" value="Unassembled WGS sequence"/>
</dbReference>
<protein>
    <submittedName>
        <fullName evidence="1">Uncharacterized protein</fullName>
    </submittedName>
</protein>
<evidence type="ECO:0000313" key="1">
    <source>
        <dbReference type="EMBL" id="OGX83282.1"/>
    </source>
</evidence>
<evidence type="ECO:0000313" key="2">
    <source>
        <dbReference type="Proteomes" id="UP000176294"/>
    </source>
</evidence>